<dbReference type="Proteomes" id="UP000014174">
    <property type="component" value="Unassembled WGS sequence"/>
</dbReference>
<accession>R9GYE8</accession>
<dbReference type="PANTHER" id="PTHR22953">
    <property type="entry name" value="ACID PHOSPHATASE RELATED"/>
    <property type="match status" value="1"/>
</dbReference>
<dbReference type="PROSITE" id="PS51318">
    <property type="entry name" value="TAT"/>
    <property type="match status" value="1"/>
</dbReference>
<dbReference type="eggNOG" id="COG1409">
    <property type="taxonomic scope" value="Bacteria"/>
</dbReference>
<name>R9GYE8_9SPHI</name>
<dbReference type="InterPro" id="IPR039331">
    <property type="entry name" value="PAPs-like"/>
</dbReference>
<reference evidence="3 4" key="1">
    <citation type="journal article" date="2013" name="Genome Announc.">
        <title>Draft Genome Sequence of Arcticibacter svalbardensis Strain MN12-7T, a Member of the Family Sphingobacteriaceae Isolated from an Arctic Soil Sample.</title>
        <authorList>
            <person name="Shivaji S."/>
            <person name="Ara S."/>
            <person name="Prasad S."/>
            <person name="Manasa B.P."/>
            <person name="Begum Z."/>
            <person name="Singh A."/>
            <person name="Kumar Pinnaka A."/>
        </authorList>
    </citation>
    <scope>NUCLEOTIDE SEQUENCE [LARGE SCALE GENOMIC DNA]</scope>
    <source>
        <strain evidence="3 4">MN12-7</strain>
    </source>
</reference>
<dbReference type="InterPro" id="IPR008963">
    <property type="entry name" value="Purple_acid_Pase-like_N"/>
</dbReference>
<dbReference type="PATRIC" id="fig|1150600.3.peg.38"/>
<evidence type="ECO:0000313" key="4">
    <source>
        <dbReference type="Proteomes" id="UP000014174"/>
    </source>
</evidence>
<dbReference type="AlphaFoldDB" id="R9GYE8"/>
<proteinExistence type="predicted"/>
<dbReference type="SUPFAM" id="SSF56300">
    <property type="entry name" value="Metallo-dependent phosphatases"/>
    <property type="match status" value="1"/>
</dbReference>
<feature type="domain" description="Calcineurin-like phosphoesterase" evidence="2">
    <location>
        <begin position="156"/>
        <end position="349"/>
    </location>
</feature>
<dbReference type="PANTHER" id="PTHR22953:SF153">
    <property type="entry name" value="PURPLE ACID PHOSPHATASE"/>
    <property type="match status" value="1"/>
</dbReference>
<dbReference type="STRING" id="1150600.ADIARSV_0039"/>
<evidence type="ECO:0000313" key="3">
    <source>
        <dbReference type="EMBL" id="EOR96776.1"/>
    </source>
</evidence>
<comment type="caution">
    <text evidence="3">The sequence shown here is derived from an EMBL/GenBank/DDBJ whole genome shotgun (WGS) entry which is preliminary data.</text>
</comment>
<protein>
    <submittedName>
        <fullName evidence="3">Putative purple acid phosphatase</fullName>
    </submittedName>
</protein>
<keyword evidence="1" id="KW-0732">Signal</keyword>
<dbReference type="Pfam" id="PF00149">
    <property type="entry name" value="Metallophos"/>
    <property type="match status" value="1"/>
</dbReference>
<dbReference type="InterPro" id="IPR004843">
    <property type="entry name" value="Calcineurin-like_PHP"/>
</dbReference>
<organism evidence="3 4">
    <name type="scientific">Arcticibacter svalbardensis MN12-7</name>
    <dbReference type="NCBI Taxonomy" id="1150600"/>
    <lineage>
        <taxon>Bacteria</taxon>
        <taxon>Pseudomonadati</taxon>
        <taxon>Bacteroidota</taxon>
        <taxon>Sphingobacteriia</taxon>
        <taxon>Sphingobacteriales</taxon>
        <taxon>Sphingobacteriaceae</taxon>
        <taxon>Arcticibacter</taxon>
    </lineage>
</organism>
<keyword evidence="4" id="KW-1185">Reference proteome</keyword>
<dbReference type="InterPro" id="IPR029052">
    <property type="entry name" value="Metallo-depent_PP-like"/>
</dbReference>
<dbReference type="Gene3D" id="3.60.21.10">
    <property type="match status" value="1"/>
</dbReference>
<dbReference type="Gene3D" id="2.60.40.380">
    <property type="entry name" value="Purple acid phosphatase-like, N-terminal"/>
    <property type="match status" value="1"/>
</dbReference>
<dbReference type="EMBL" id="AQPN01000001">
    <property type="protein sequence ID" value="EOR96776.1"/>
    <property type="molecule type" value="Genomic_DNA"/>
</dbReference>
<dbReference type="SUPFAM" id="SSF49363">
    <property type="entry name" value="Purple acid phosphatase, N-terminal domain"/>
    <property type="match status" value="1"/>
</dbReference>
<dbReference type="GO" id="GO:0003993">
    <property type="term" value="F:acid phosphatase activity"/>
    <property type="evidence" value="ECO:0007669"/>
    <property type="project" value="InterPro"/>
</dbReference>
<evidence type="ECO:0000259" key="2">
    <source>
        <dbReference type="Pfam" id="PF00149"/>
    </source>
</evidence>
<sequence>MKMKNTVKRRDFLQLISAASLLAATGSPLLSVASKRERVMTRNLSFLSKPYLQNPEPTAISVFWLTDQPCYSWIEVSALNEKPVKIHPVTRGLVEANNRIHKVRIKNLKPSTKYTYKVFSKEIVLYEPYKLIYGKTIESDSYEFTTMSAKADKVSLLILNDIHDHPESFPLLIKLNGDQPFDFVFLNGDMFDYQKDEDQLVEHLLDPCAEIFSTSKPFLFIRGNHETRGVFSRNLSDYFENINKGNYFSFTQGPVHFIALDSGEDKEDDNHEYSGLAEFDQYREEQAIWLESQLKSTAYKKAKFKVVFMHIPHYHSGEWHGTLHCRKLFGPLFNKYKIDLLISGHTHRYGVHEPQAGHNFPIIIGGGPNPSERTLMRLSADQKMMNIVMTRDTGEIVGSYSINKQGSGNLQ</sequence>
<dbReference type="GO" id="GO:0046872">
    <property type="term" value="F:metal ion binding"/>
    <property type="evidence" value="ECO:0007669"/>
    <property type="project" value="InterPro"/>
</dbReference>
<dbReference type="InterPro" id="IPR006311">
    <property type="entry name" value="TAT_signal"/>
</dbReference>
<gene>
    <name evidence="3" type="ORF">ADIARSV_0039</name>
</gene>
<evidence type="ECO:0000256" key="1">
    <source>
        <dbReference type="ARBA" id="ARBA00022729"/>
    </source>
</evidence>